<protein>
    <recommendedName>
        <fullName evidence="1">Defective in cullin neddylation protein</fullName>
    </recommendedName>
</protein>
<dbReference type="InterPro" id="IPR014764">
    <property type="entry name" value="DCN-prot"/>
</dbReference>
<evidence type="ECO:0000259" key="2">
    <source>
        <dbReference type="PROSITE" id="PS51229"/>
    </source>
</evidence>
<dbReference type="InterPro" id="IPR005176">
    <property type="entry name" value="PONY_dom"/>
</dbReference>
<organism evidence="3 4">
    <name type="scientific">Gossypium lobatum</name>
    <dbReference type="NCBI Taxonomy" id="34289"/>
    <lineage>
        <taxon>Eukaryota</taxon>
        <taxon>Viridiplantae</taxon>
        <taxon>Streptophyta</taxon>
        <taxon>Embryophyta</taxon>
        <taxon>Tracheophyta</taxon>
        <taxon>Spermatophyta</taxon>
        <taxon>Magnoliopsida</taxon>
        <taxon>eudicotyledons</taxon>
        <taxon>Gunneridae</taxon>
        <taxon>Pentapetalae</taxon>
        <taxon>rosids</taxon>
        <taxon>malvids</taxon>
        <taxon>Malvales</taxon>
        <taxon>Malvaceae</taxon>
        <taxon>Malvoideae</taxon>
        <taxon>Gossypium</taxon>
    </lineage>
</organism>
<dbReference type="GO" id="GO:0032182">
    <property type="term" value="F:ubiquitin-like protein binding"/>
    <property type="evidence" value="ECO:0007669"/>
    <property type="project" value="TreeGrafter"/>
</dbReference>
<keyword evidence="4" id="KW-1185">Reference proteome</keyword>
<dbReference type="Gene3D" id="1.10.238.10">
    <property type="entry name" value="EF-hand"/>
    <property type="match status" value="1"/>
</dbReference>
<dbReference type="PANTHER" id="PTHR12281">
    <property type="entry name" value="RP42 RELATED"/>
    <property type="match status" value="1"/>
</dbReference>
<comment type="function">
    <text evidence="1">Neddylation of cullins play an essential role in the regulation of SCF-type complexes activity.</text>
</comment>
<dbReference type="GO" id="GO:0031624">
    <property type="term" value="F:ubiquitin conjugating enzyme binding"/>
    <property type="evidence" value="ECO:0007669"/>
    <property type="project" value="TreeGrafter"/>
</dbReference>
<dbReference type="GO" id="GO:0000151">
    <property type="term" value="C:ubiquitin ligase complex"/>
    <property type="evidence" value="ECO:0007669"/>
    <property type="project" value="TreeGrafter"/>
</dbReference>
<dbReference type="Proteomes" id="UP000593572">
    <property type="component" value="Unassembled WGS sequence"/>
</dbReference>
<feature type="domain" description="DCUN1" evidence="2">
    <location>
        <begin position="1"/>
        <end position="60"/>
    </location>
</feature>
<accession>A0A7J8M024</accession>
<dbReference type="GO" id="GO:0097602">
    <property type="term" value="F:cullin family protein binding"/>
    <property type="evidence" value="ECO:0007669"/>
    <property type="project" value="TreeGrafter"/>
</dbReference>
<evidence type="ECO:0000256" key="1">
    <source>
        <dbReference type="RuleBase" id="RU410713"/>
    </source>
</evidence>
<evidence type="ECO:0000313" key="4">
    <source>
        <dbReference type="Proteomes" id="UP000593572"/>
    </source>
</evidence>
<dbReference type="PANTHER" id="PTHR12281:SF12">
    <property type="entry name" value="DEFECTIVE IN CULLIN NEDDYLATION PROTEIN"/>
    <property type="match status" value="1"/>
</dbReference>
<dbReference type="AlphaFoldDB" id="A0A7J8M024"/>
<sequence length="60" mass="7040">MKALRADTVSKLRKALPELEKEVKRPSNFEDFYSYSFCYCLTALPLTSSNLLLQRRNKRV</sequence>
<proteinExistence type="predicted"/>
<reference evidence="3 4" key="1">
    <citation type="journal article" date="2019" name="Genome Biol. Evol.">
        <title>Insights into the evolution of the New World diploid cottons (Gossypium, subgenus Houzingenia) based on genome sequencing.</title>
        <authorList>
            <person name="Grover C.E."/>
            <person name="Arick M.A. 2nd"/>
            <person name="Thrash A."/>
            <person name="Conover J.L."/>
            <person name="Sanders W.S."/>
            <person name="Peterson D.G."/>
            <person name="Frelichowski J.E."/>
            <person name="Scheffler J.A."/>
            <person name="Scheffler B.E."/>
            <person name="Wendel J.F."/>
        </authorList>
    </citation>
    <scope>NUCLEOTIDE SEQUENCE [LARGE SCALE GENOMIC DNA]</scope>
    <source>
        <strain evidence="3">157</strain>
        <tissue evidence="3">Leaf</tissue>
    </source>
</reference>
<comment type="caution">
    <text evidence="3">The sequence shown here is derived from an EMBL/GenBank/DDBJ whole genome shotgun (WGS) entry which is preliminary data.</text>
</comment>
<dbReference type="GO" id="GO:0045116">
    <property type="term" value="P:protein neddylation"/>
    <property type="evidence" value="ECO:0007669"/>
    <property type="project" value="TreeGrafter"/>
</dbReference>
<gene>
    <name evidence="3" type="ORF">Golob_015034</name>
</gene>
<dbReference type="EMBL" id="JABEZX010000006">
    <property type="protein sequence ID" value="MBA0557993.1"/>
    <property type="molecule type" value="Genomic_DNA"/>
</dbReference>
<dbReference type="PROSITE" id="PS51229">
    <property type="entry name" value="DCUN1"/>
    <property type="match status" value="1"/>
</dbReference>
<name>A0A7J8M024_9ROSI</name>
<evidence type="ECO:0000313" key="3">
    <source>
        <dbReference type="EMBL" id="MBA0557993.1"/>
    </source>
</evidence>